<dbReference type="EMBL" id="JXTC01000046">
    <property type="protein sequence ID" value="PON95169.1"/>
    <property type="molecule type" value="Genomic_DNA"/>
</dbReference>
<proteinExistence type="predicted"/>
<gene>
    <name evidence="2" type="ORF">TorRG33x02_090610</name>
</gene>
<evidence type="ECO:0000313" key="3">
    <source>
        <dbReference type="Proteomes" id="UP000237000"/>
    </source>
</evidence>
<dbReference type="OrthoDB" id="686198at2759"/>
<dbReference type="InParanoid" id="A0A2P5FBK3"/>
<evidence type="ECO:0000256" key="1">
    <source>
        <dbReference type="SAM" id="MobiDB-lite"/>
    </source>
</evidence>
<keyword evidence="3" id="KW-1185">Reference proteome</keyword>
<name>A0A2P5FBK3_TREOI</name>
<evidence type="ECO:0000313" key="2">
    <source>
        <dbReference type="EMBL" id="PON95169.1"/>
    </source>
</evidence>
<dbReference type="AlphaFoldDB" id="A0A2P5FBK3"/>
<accession>A0A2P5FBK3</accession>
<sequence length="147" mass="16785">MHYASNEIPPNSDEEHQLEKDFLGSRAHINIEQANKDDSSEEGQTFRRRSFTSPADMSRKKQNKRKTHSSFDYAMEEWAKAVSIKAGASLACTESMRKFVELHEKKNIEGTYDSYSVADCLDILESITDLDNKIYLKALDKFVAALE</sequence>
<feature type="region of interest" description="Disordered" evidence="1">
    <location>
        <begin position="23"/>
        <end position="69"/>
    </location>
</feature>
<dbReference type="Proteomes" id="UP000237000">
    <property type="component" value="Unassembled WGS sequence"/>
</dbReference>
<organism evidence="2 3">
    <name type="scientific">Trema orientale</name>
    <name type="common">Charcoal tree</name>
    <name type="synonym">Celtis orientalis</name>
    <dbReference type="NCBI Taxonomy" id="63057"/>
    <lineage>
        <taxon>Eukaryota</taxon>
        <taxon>Viridiplantae</taxon>
        <taxon>Streptophyta</taxon>
        <taxon>Embryophyta</taxon>
        <taxon>Tracheophyta</taxon>
        <taxon>Spermatophyta</taxon>
        <taxon>Magnoliopsida</taxon>
        <taxon>eudicotyledons</taxon>
        <taxon>Gunneridae</taxon>
        <taxon>Pentapetalae</taxon>
        <taxon>rosids</taxon>
        <taxon>fabids</taxon>
        <taxon>Rosales</taxon>
        <taxon>Cannabaceae</taxon>
        <taxon>Trema</taxon>
    </lineage>
</organism>
<protein>
    <submittedName>
        <fullName evidence="2">Uncharacterized protein</fullName>
    </submittedName>
</protein>
<reference evidence="3" key="1">
    <citation type="submission" date="2016-06" db="EMBL/GenBank/DDBJ databases">
        <title>Parallel loss of symbiosis genes in relatives of nitrogen-fixing non-legume Parasponia.</title>
        <authorList>
            <person name="Van Velzen R."/>
            <person name="Holmer R."/>
            <person name="Bu F."/>
            <person name="Rutten L."/>
            <person name="Van Zeijl A."/>
            <person name="Liu W."/>
            <person name="Santuari L."/>
            <person name="Cao Q."/>
            <person name="Sharma T."/>
            <person name="Shen D."/>
            <person name="Roswanjaya Y."/>
            <person name="Wardhani T."/>
            <person name="Kalhor M.S."/>
            <person name="Jansen J."/>
            <person name="Van den Hoogen J."/>
            <person name="Gungor B."/>
            <person name="Hartog M."/>
            <person name="Hontelez J."/>
            <person name="Verver J."/>
            <person name="Yang W.-C."/>
            <person name="Schijlen E."/>
            <person name="Repin R."/>
            <person name="Schilthuizen M."/>
            <person name="Schranz E."/>
            <person name="Heidstra R."/>
            <person name="Miyata K."/>
            <person name="Fedorova E."/>
            <person name="Kohlen W."/>
            <person name="Bisseling T."/>
            <person name="Smit S."/>
            <person name="Geurts R."/>
        </authorList>
    </citation>
    <scope>NUCLEOTIDE SEQUENCE [LARGE SCALE GENOMIC DNA]</scope>
    <source>
        <strain evidence="3">cv. RG33-2</strain>
    </source>
</reference>
<comment type="caution">
    <text evidence="2">The sequence shown here is derived from an EMBL/GenBank/DDBJ whole genome shotgun (WGS) entry which is preliminary data.</text>
</comment>